<gene>
    <name evidence="2" type="ORF">CTEN210_13944</name>
</gene>
<name>A0AAD3HBW8_9STRA</name>
<keyword evidence="1" id="KW-0732">Signal</keyword>
<evidence type="ECO:0000313" key="2">
    <source>
        <dbReference type="EMBL" id="GFH57468.1"/>
    </source>
</evidence>
<evidence type="ECO:0000313" key="3">
    <source>
        <dbReference type="Proteomes" id="UP001054902"/>
    </source>
</evidence>
<organism evidence="2 3">
    <name type="scientific">Chaetoceros tenuissimus</name>
    <dbReference type="NCBI Taxonomy" id="426638"/>
    <lineage>
        <taxon>Eukaryota</taxon>
        <taxon>Sar</taxon>
        <taxon>Stramenopiles</taxon>
        <taxon>Ochrophyta</taxon>
        <taxon>Bacillariophyta</taxon>
        <taxon>Coscinodiscophyceae</taxon>
        <taxon>Chaetocerotophycidae</taxon>
        <taxon>Chaetocerotales</taxon>
        <taxon>Chaetocerotaceae</taxon>
        <taxon>Chaetoceros</taxon>
    </lineage>
</organism>
<reference evidence="2 3" key="1">
    <citation type="journal article" date="2021" name="Sci. Rep.">
        <title>The genome of the diatom Chaetoceros tenuissimus carries an ancient integrated fragment of an extant virus.</title>
        <authorList>
            <person name="Hongo Y."/>
            <person name="Kimura K."/>
            <person name="Takaki Y."/>
            <person name="Yoshida Y."/>
            <person name="Baba S."/>
            <person name="Kobayashi G."/>
            <person name="Nagasaki K."/>
            <person name="Hano T."/>
            <person name="Tomaru Y."/>
        </authorList>
    </citation>
    <scope>NUCLEOTIDE SEQUENCE [LARGE SCALE GENOMIC DNA]</scope>
    <source>
        <strain evidence="2 3">NIES-3715</strain>
    </source>
</reference>
<feature type="chain" id="PRO_5041903617" evidence="1">
    <location>
        <begin position="18"/>
        <end position="224"/>
    </location>
</feature>
<dbReference type="AlphaFoldDB" id="A0AAD3HBW8"/>
<dbReference type="Proteomes" id="UP001054902">
    <property type="component" value="Unassembled WGS sequence"/>
</dbReference>
<accession>A0AAD3HBW8</accession>
<comment type="caution">
    <text evidence="2">The sequence shown here is derived from an EMBL/GenBank/DDBJ whole genome shotgun (WGS) entry which is preliminary data.</text>
</comment>
<keyword evidence="3" id="KW-1185">Reference proteome</keyword>
<protein>
    <submittedName>
        <fullName evidence="2">Uncharacterized protein</fullName>
    </submittedName>
</protein>
<feature type="signal peptide" evidence="1">
    <location>
        <begin position="1"/>
        <end position="17"/>
    </location>
</feature>
<evidence type="ECO:0000256" key="1">
    <source>
        <dbReference type="SAM" id="SignalP"/>
    </source>
</evidence>
<proteinExistence type="predicted"/>
<dbReference type="EMBL" id="BLLK01000058">
    <property type="protein sequence ID" value="GFH57468.1"/>
    <property type="molecule type" value="Genomic_DNA"/>
</dbReference>
<sequence>MKLSAVTIISAIASASAFTVLPNAVRPAASNHRMYFADDTTETTEKKSTNTIYDRLGFAEDEIAIGVKPSEVLQWLGNRDDIIAKFQKDNKGMEEEKIQEEVTKFMMDREMVESFIAFEKRKADPRNLKAEAEANLSDPSTWGVYAVWIAGGAGFAYVKNVIVEPKYASGEWEEIHITLPGAEKFAQAAADKAAAEAAASIPVEAVSSAVDTVSTVVDAASSAI</sequence>